<sequence>MLSNKAHNIPSIFRMIIIYNLTVPFHARIFKPKLPRITCDSYPHKSKMLLVSLPSFQTAD</sequence>
<protein>
    <submittedName>
        <fullName evidence="1">Uncharacterized protein</fullName>
    </submittedName>
</protein>
<accession>A0AB74I9Y4</accession>
<comment type="caution">
    <text evidence="1">The sequence shown here is derived from an EMBL/GenBank/DDBJ whole genome shotgun (WGS) entry which is preliminary data.</text>
</comment>
<dbReference type="Proteomes" id="UP000307517">
    <property type="component" value="Unassembled WGS sequence"/>
</dbReference>
<gene>
    <name evidence="1" type="ORF">E6L36_02255</name>
</gene>
<dbReference type="AlphaFoldDB" id="A0AB74I9Y4"/>
<name>A0AB74I9Y4_LACRH</name>
<reference evidence="1 2" key="1">
    <citation type="submission" date="2019-04" db="EMBL/GenBank/DDBJ databases">
        <title>Genome Announcement to Ensure Probiotic Safety of Lactobacillus rhamnosus UBLR-58.</title>
        <authorList>
            <person name="Sulthana A."/>
            <person name="Lakshmi S.G."/>
            <person name="Madempudi R.S."/>
        </authorList>
    </citation>
    <scope>NUCLEOTIDE SEQUENCE [LARGE SCALE GENOMIC DNA]</scope>
    <source>
        <strain evidence="1 2">UBLR-58</strain>
    </source>
</reference>
<proteinExistence type="predicted"/>
<evidence type="ECO:0000313" key="2">
    <source>
        <dbReference type="Proteomes" id="UP000307517"/>
    </source>
</evidence>
<evidence type="ECO:0000313" key="1">
    <source>
        <dbReference type="EMBL" id="THC79328.1"/>
    </source>
</evidence>
<dbReference type="EMBL" id="SSHM01000001">
    <property type="protein sequence ID" value="THC79328.1"/>
    <property type="molecule type" value="Genomic_DNA"/>
</dbReference>
<organism evidence="1 2">
    <name type="scientific">Lacticaseibacillus rhamnosus</name>
    <name type="common">Lactobacillus rhamnosus</name>
    <dbReference type="NCBI Taxonomy" id="47715"/>
    <lineage>
        <taxon>Bacteria</taxon>
        <taxon>Bacillati</taxon>
        <taxon>Bacillota</taxon>
        <taxon>Bacilli</taxon>
        <taxon>Lactobacillales</taxon>
        <taxon>Lactobacillaceae</taxon>
        <taxon>Lacticaseibacillus</taxon>
    </lineage>
</organism>